<name>A0A0C7N9P3_9SACH</name>
<dbReference type="OrthoDB" id="4061731at2759"/>
<dbReference type="Proteomes" id="UP000054304">
    <property type="component" value="Unassembled WGS sequence"/>
</dbReference>
<gene>
    <name evidence="3" type="ORF">LALA0_S12e02190g</name>
</gene>
<evidence type="ECO:0000256" key="1">
    <source>
        <dbReference type="SAM" id="Coils"/>
    </source>
</evidence>
<feature type="region of interest" description="Disordered" evidence="2">
    <location>
        <begin position="22"/>
        <end position="73"/>
    </location>
</feature>
<evidence type="ECO:0000313" key="3">
    <source>
        <dbReference type="EMBL" id="CEP64580.1"/>
    </source>
</evidence>
<dbReference type="GeneID" id="34688139"/>
<dbReference type="RefSeq" id="XP_022630785.1">
    <property type="nucleotide sequence ID" value="XM_022774865.1"/>
</dbReference>
<dbReference type="HOGENOM" id="CLU_064343_0_0_1"/>
<accession>A0A0C7N9P3</accession>
<dbReference type="AlphaFoldDB" id="A0A0C7N9P3"/>
<feature type="coiled-coil region" evidence="1">
    <location>
        <begin position="84"/>
        <end position="111"/>
    </location>
</feature>
<feature type="compositionally biased region" description="Basic and acidic residues" evidence="2">
    <location>
        <begin position="22"/>
        <end position="35"/>
    </location>
</feature>
<dbReference type="EMBL" id="LN736371">
    <property type="protein sequence ID" value="CEP64580.1"/>
    <property type="molecule type" value="Genomic_DNA"/>
</dbReference>
<feature type="region of interest" description="Disordered" evidence="2">
    <location>
        <begin position="240"/>
        <end position="261"/>
    </location>
</feature>
<keyword evidence="1" id="KW-0175">Coiled coil</keyword>
<feature type="compositionally biased region" description="Acidic residues" evidence="2">
    <location>
        <begin position="240"/>
        <end position="249"/>
    </location>
</feature>
<evidence type="ECO:0000313" key="4">
    <source>
        <dbReference type="Proteomes" id="UP000054304"/>
    </source>
</evidence>
<protein>
    <submittedName>
        <fullName evidence="3">LALA0S12e02190g1_1</fullName>
    </submittedName>
</protein>
<evidence type="ECO:0000256" key="2">
    <source>
        <dbReference type="SAM" id="MobiDB-lite"/>
    </source>
</evidence>
<organism evidence="3 4">
    <name type="scientific">Lachancea lanzarotensis</name>
    <dbReference type="NCBI Taxonomy" id="1245769"/>
    <lineage>
        <taxon>Eukaryota</taxon>
        <taxon>Fungi</taxon>
        <taxon>Dikarya</taxon>
        <taxon>Ascomycota</taxon>
        <taxon>Saccharomycotina</taxon>
        <taxon>Saccharomycetes</taxon>
        <taxon>Saccharomycetales</taxon>
        <taxon>Saccharomycetaceae</taxon>
        <taxon>Lachancea</taxon>
    </lineage>
</organism>
<proteinExistence type="predicted"/>
<reference evidence="3 4" key="1">
    <citation type="submission" date="2014-12" db="EMBL/GenBank/DDBJ databases">
        <authorList>
            <person name="Neuveglise Cecile"/>
        </authorList>
    </citation>
    <scope>NUCLEOTIDE SEQUENCE [LARGE SCALE GENOMIC DNA]</scope>
    <source>
        <strain evidence="3 4">CBS 12615</strain>
    </source>
</reference>
<sequence length="276" mass="31728">MSKQRVISESTGLYRLSIVNKQKDLDADSENEHTARPAPETPRKGLSISSPVKSPAKCASPVHENPSRGTASFENSREKLFFELASKRRHVIELKQQLMRAEQELESLELQCRDIGEPERATGSQDKFHKLTSRLQQTLDEVNSSSRVIKSKQSIGNFFQSRKLGNERELPPIIQEKINQSPFVNKSRDMRKSETPPAFFDKLINKWQNFAVNEQDEDTFDKERPTDKFYIKTKLDYDDDEEITSESDDASNLSNLGEDPVVSTYKRDRQVNDFIK</sequence>
<keyword evidence="4" id="KW-1185">Reference proteome</keyword>